<feature type="chain" id="PRO_5046514202" evidence="1">
    <location>
        <begin position="24"/>
        <end position="176"/>
    </location>
</feature>
<feature type="signal peptide" evidence="1">
    <location>
        <begin position="1"/>
        <end position="23"/>
    </location>
</feature>
<keyword evidence="1" id="KW-0732">Signal</keyword>
<keyword evidence="3" id="KW-1185">Reference proteome</keyword>
<accession>A0ABV1U5Q3</accession>
<reference evidence="2 3" key="1">
    <citation type="submission" date="2024-06" db="EMBL/GenBank/DDBJ databases">
        <title>The Natural Products Discovery Center: Release of the First 8490 Sequenced Strains for Exploring Actinobacteria Biosynthetic Diversity.</title>
        <authorList>
            <person name="Kalkreuter E."/>
            <person name="Kautsar S.A."/>
            <person name="Yang D."/>
            <person name="Bader C.D."/>
            <person name="Teijaro C.N."/>
            <person name="Fluegel L."/>
            <person name="Davis C.M."/>
            <person name="Simpson J.R."/>
            <person name="Lauterbach L."/>
            <person name="Steele A.D."/>
            <person name="Gui C."/>
            <person name="Meng S."/>
            <person name="Li G."/>
            <person name="Viehrig K."/>
            <person name="Ye F."/>
            <person name="Su P."/>
            <person name="Kiefer A.F."/>
            <person name="Nichols A."/>
            <person name="Cepeda A.J."/>
            <person name="Yan W."/>
            <person name="Fan B."/>
            <person name="Jiang Y."/>
            <person name="Adhikari A."/>
            <person name="Zheng C.-J."/>
            <person name="Schuster L."/>
            <person name="Cowan T.M."/>
            <person name="Smanski M.J."/>
            <person name="Chevrette M.G."/>
            <person name="De Carvalho L.P.S."/>
            <person name="Shen B."/>
        </authorList>
    </citation>
    <scope>NUCLEOTIDE SEQUENCE [LARGE SCALE GENOMIC DNA]</scope>
    <source>
        <strain evidence="2 3">NPDC001166</strain>
    </source>
</reference>
<dbReference type="PROSITE" id="PS51257">
    <property type="entry name" value="PROKAR_LIPOPROTEIN"/>
    <property type="match status" value="1"/>
</dbReference>
<proteinExistence type="predicted"/>
<name>A0ABV1U5Q3_9ACTN</name>
<evidence type="ECO:0000313" key="2">
    <source>
        <dbReference type="EMBL" id="MER6429043.1"/>
    </source>
</evidence>
<protein>
    <submittedName>
        <fullName evidence="2">Uncharacterized protein</fullName>
    </submittedName>
</protein>
<sequence>MKKSFRAFLGWSVLVQCAVSSCAAPADQAVPEQICGVSVSSRLTRSLLTSKDDLREFSRVDRAEAVTAPCMLQSGEHAVLGLRFAWDDAPTDLMYLAGSRVSRIAEPHAVPFPFKTIVGNDGAISQTPCKTRGGRYFTLTLQLPQVRLGDRGRRADIEAFMRAYFPATVATLGCGT</sequence>
<gene>
    <name evidence="2" type="ORF">ABT272_15020</name>
</gene>
<comment type="caution">
    <text evidence="2">The sequence shown here is derived from an EMBL/GenBank/DDBJ whole genome shotgun (WGS) entry which is preliminary data.</text>
</comment>
<dbReference type="Proteomes" id="UP001470023">
    <property type="component" value="Unassembled WGS sequence"/>
</dbReference>
<dbReference type="RefSeq" id="WP_263278146.1">
    <property type="nucleotide sequence ID" value="NZ_JBEOYA010000034.1"/>
</dbReference>
<dbReference type="EMBL" id="JBEPAZ010000010">
    <property type="protein sequence ID" value="MER6429043.1"/>
    <property type="molecule type" value="Genomic_DNA"/>
</dbReference>
<evidence type="ECO:0000313" key="3">
    <source>
        <dbReference type="Proteomes" id="UP001470023"/>
    </source>
</evidence>
<organism evidence="2 3">
    <name type="scientific">Streptomyces sp. 900105245</name>
    <dbReference type="NCBI Taxonomy" id="3154379"/>
    <lineage>
        <taxon>Bacteria</taxon>
        <taxon>Bacillati</taxon>
        <taxon>Actinomycetota</taxon>
        <taxon>Actinomycetes</taxon>
        <taxon>Kitasatosporales</taxon>
        <taxon>Streptomycetaceae</taxon>
        <taxon>Streptomyces</taxon>
    </lineage>
</organism>
<evidence type="ECO:0000256" key="1">
    <source>
        <dbReference type="SAM" id="SignalP"/>
    </source>
</evidence>